<keyword evidence="8" id="KW-0448">Lipopolysaccharide biosynthesis</keyword>
<feature type="domain" description="3-deoxy-D-manno-octulosonic-acid transferase N-terminal" evidence="9">
    <location>
        <begin position="49"/>
        <end position="210"/>
    </location>
</feature>
<comment type="pathway">
    <text evidence="1 8">Bacterial outer membrane biogenesis; LPS core biosynthesis.</text>
</comment>
<evidence type="ECO:0000256" key="3">
    <source>
        <dbReference type="ARBA" id="ARBA00019077"/>
    </source>
</evidence>
<feature type="active site" description="Proton acceptor" evidence="7">
    <location>
        <position position="64"/>
    </location>
</feature>
<dbReference type="RefSeq" id="WP_176842408.1">
    <property type="nucleotide sequence ID" value="NZ_FNBN01000006.1"/>
</dbReference>
<dbReference type="AlphaFoldDB" id="A0A1G7X4Z6"/>
<evidence type="ECO:0000313" key="11">
    <source>
        <dbReference type="Proteomes" id="UP000199045"/>
    </source>
</evidence>
<dbReference type="STRING" id="104663.SAMN04488121_106305"/>
<evidence type="ECO:0000256" key="4">
    <source>
        <dbReference type="ARBA" id="ARBA00022679"/>
    </source>
</evidence>
<dbReference type="GO" id="GO:0009245">
    <property type="term" value="P:lipid A biosynthetic process"/>
    <property type="evidence" value="ECO:0007669"/>
    <property type="project" value="TreeGrafter"/>
</dbReference>
<dbReference type="GO" id="GO:0009244">
    <property type="term" value="P:lipopolysaccharide core region biosynthetic process"/>
    <property type="evidence" value="ECO:0007669"/>
    <property type="project" value="UniProtKB-UniRule"/>
</dbReference>
<dbReference type="SUPFAM" id="SSF53756">
    <property type="entry name" value="UDP-Glycosyltransferase/glycogen phosphorylase"/>
    <property type="match status" value="1"/>
</dbReference>
<dbReference type="Gene3D" id="3.40.50.11720">
    <property type="entry name" value="3-Deoxy-D-manno-octulosonic-acid transferase, N-terminal domain"/>
    <property type="match status" value="1"/>
</dbReference>
<proteinExistence type="inferred from homology"/>
<reference evidence="10 11" key="1">
    <citation type="submission" date="2016-10" db="EMBL/GenBank/DDBJ databases">
        <authorList>
            <person name="de Groot N.N."/>
        </authorList>
    </citation>
    <scope>NUCLEOTIDE SEQUENCE [LARGE SCALE GENOMIC DNA]</scope>
    <source>
        <strain evidence="10 11">DSM 527</strain>
    </source>
</reference>
<dbReference type="PANTHER" id="PTHR42755:SF1">
    <property type="entry name" value="3-DEOXY-D-MANNO-OCTULOSONIC ACID TRANSFERASE, MITOCHONDRIAL-RELATED"/>
    <property type="match status" value="1"/>
</dbReference>
<gene>
    <name evidence="10" type="ORF">SAMN04488121_106305</name>
</gene>
<protein>
    <recommendedName>
        <fullName evidence="3 8">3-deoxy-D-manno-octulosonic acid transferase</fullName>
        <shortName evidence="8">Kdo transferase</shortName>
        <ecNumber evidence="2 8">2.4.99.12</ecNumber>
    </recommendedName>
    <alternativeName>
        <fullName evidence="5 8">Lipid IV(A) 3-deoxy-D-manno-octulosonic acid transferase</fullName>
    </alternativeName>
</protein>
<dbReference type="GO" id="GO:0005886">
    <property type="term" value="C:plasma membrane"/>
    <property type="evidence" value="ECO:0007669"/>
    <property type="project" value="UniProtKB-SubCell"/>
</dbReference>
<dbReference type="InterPro" id="IPR038107">
    <property type="entry name" value="Glycos_transf_N_sf"/>
</dbReference>
<evidence type="ECO:0000256" key="1">
    <source>
        <dbReference type="ARBA" id="ARBA00004713"/>
    </source>
</evidence>
<name>A0A1G7X4Z6_CHIFI</name>
<comment type="subcellular location">
    <subcellularLocation>
        <location evidence="8">Cell membrane</location>
    </subcellularLocation>
</comment>
<evidence type="ECO:0000256" key="8">
    <source>
        <dbReference type="RuleBase" id="RU365103"/>
    </source>
</evidence>
<comment type="similarity">
    <text evidence="8">Belongs to the glycosyltransferase group 1 family.</text>
</comment>
<dbReference type="PANTHER" id="PTHR42755">
    <property type="entry name" value="3-DEOXY-MANNO-OCTULOSONATE CYTIDYLYLTRANSFERASE"/>
    <property type="match status" value="1"/>
</dbReference>
<evidence type="ECO:0000313" key="10">
    <source>
        <dbReference type="EMBL" id="SDG79231.1"/>
    </source>
</evidence>
<comment type="catalytic activity">
    <reaction evidence="6 8">
        <text>lipid IVA (E. coli) + CMP-3-deoxy-beta-D-manno-octulosonate = alpha-Kdo-(2-&gt;6)-lipid IVA (E. coli) + CMP + H(+)</text>
        <dbReference type="Rhea" id="RHEA:28066"/>
        <dbReference type="ChEBI" id="CHEBI:15378"/>
        <dbReference type="ChEBI" id="CHEBI:58603"/>
        <dbReference type="ChEBI" id="CHEBI:60364"/>
        <dbReference type="ChEBI" id="CHEBI:60377"/>
        <dbReference type="ChEBI" id="CHEBI:85987"/>
        <dbReference type="EC" id="2.4.99.12"/>
    </reaction>
</comment>
<evidence type="ECO:0000256" key="2">
    <source>
        <dbReference type="ARBA" id="ARBA00012621"/>
    </source>
</evidence>
<evidence type="ECO:0000256" key="5">
    <source>
        <dbReference type="ARBA" id="ARBA00031445"/>
    </source>
</evidence>
<comment type="function">
    <text evidence="8">Involved in lipopolysaccharide (LPS) biosynthesis. Catalyzes the transfer of 3-deoxy-D-manno-octulosonate (Kdo) residue(s) from CMP-Kdo to lipid IV(A), the tetraacyldisaccharide-1,4'-bisphosphate precursor of lipid A.</text>
</comment>
<dbReference type="Gene3D" id="3.40.50.2000">
    <property type="entry name" value="Glycogen Phosphorylase B"/>
    <property type="match status" value="1"/>
</dbReference>
<dbReference type="Pfam" id="PF04413">
    <property type="entry name" value="Glycos_transf_N"/>
    <property type="match status" value="1"/>
</dbReference>
<keyword evidence="4 8" id="KW-0808">Transferase</keyword>
<dbReference type="GO" id="GO:0043842">
    <property type="term" value="F:Kdo transferase activity"/>
    <property type="evidence" value="ECO:0007669"/>
    <property type="project" value="UniProtKB-EC"/>
</dbReference>
<keyword evidence="8" id="KW-0472">Membrane</keyword>
<accession>A0A1G7X4Z6</accession>
<dbReference type="InterPro" id="IPR039901">
    <property type="entry name" value="Kdotransferase"/>
</dbReference>
<dbReference type="EMBL" id="FNBN01000006">
    <property type="protein sequence ID" value="SDG79231.1"/>
    <property type="molecule type" value="Genomic_DNA"/>
</dbReference>
<dbReference type="Proteomes" id="UP000199045">
    <property type="component" value="Unassembled WGS sequence"/>
</dbReference>
<evidence type="ECO:0000256" key="6">
    <source>
        <dbReference type="ARBA" id="ARBA00049183"/>
    </source>
</evidence>
<evidence type="ECO:0000259" key="9">
    <source>
        <dbReference type="Pfam" id="PF04413"/>
    </source>
</evidence>
<sequence>MPVSTIIYDLGIRGYKAGVALAAATGNAKARKWLEGRRSWRTVLEQHLSDAGPIVWVHAASLGEFEQGRPVLEALRQQYPHCKILLTFFSPSGYEVRKDYPGADYVCYLPLDTPRNAKDFIRIVKPALAIFIKYEFWYHMLTRLYREKVPVLLISGIFRPGQPFFKSYGGMFRKLLQQFSYIFVQNRESMSLLDQIDVRHAAIAGDTRFDRVWALQEEERSLPGIGEFINDRQAIIAGSTWETDEALLAAWWKKQQDKDGPCLIIAPHEIDAAHISKLLELFPEAIRYTEWVKTAEKQAGRVLLIDNVGMLSVLYRYAAVTYVGGGFGKDGIHNILEPATYGKPVLFGPVFHKYPEAAGLITAGGGISIHDLGTFDTQMGKLLQDEAIRLQTGAKAKEYVAENKGATSKILQYIQEKRFLTRL</sequence>
<keyword evidence="8" id="KW-1003">Cell membrane</keyword>
<dbReference type="UniPathway" id="UPA00958"/>
<evidence type="ECO:0000256" key="7">
    <source>
        <dbReference type="PIRSR" id="PIRSR639901-1"/>
    </source>
</evidence>
<dbReference type="InterPro" id="IPR007507">
    <property type="entry name" value="Glycos_transf_N"/>
</dbReference>
<organism evidence="10 11">
    <name type="scientific">Chitinophaga filiformis</name>
    <name type="common">Myxococcus filiformis</name>
    <name type="synonym">Flexibacter filiformis</name>
    <dbReference type="NCBI Taxonomy" id="104663"/>
    <lineage>
        <taxon>Bacteria</taxon>
        <taxon>Pseudomonadati</taxon>
        <taxon>Bacteroidota</taxon>
        <taxon>Chitinophagia</taxon>
        <taxon>Chitinophagales</taxon>
        <taxon>Chitinophagaceae</taxon>
        <taxon>Chitinophaga</taxon>
    </lineage>
</organism>
<dbReference type="EC" id="2.4.99.12" evidence="2 8"/>